<proteinExistence type="predicted"/>
<dbReference type="PANTHER" id="PTHR33332">
    <property type="entry name" value="REVERSE TRANSCRIPTASE DOMAIN-CONTAINING PROTEIN"/>
    <property type="match status" value="1"/>
</dbReference>
<dbReference type="SUPFAM" id="SSF52266">
    <property type="entry name" value="SGNH hydrolase"/>
    <property type="match status" value="1"/>
</dbReference>
<reference evidence="3 4" key="1">
    <citation type="journal article" date="2018" name="Sci. Rep.">
        <title>Comparative analysis of the Pocillopora damicornis genome highlights role of immune system in coral evolution.</title>
        <authorList>
            <person name="Cunning R."/>
            <person name="Bay R.A."/>
            <person name="Gillette P."/>
            <person name="Baker A.C."/>
            <person name="Traylor-Knowles N."/>
        </authorList>
    </citation>
    <scope>NUCLEOTIDE SEQUENCE [LARGE SCALE GENOMIC DNA]</scope>
    <source>
        <strain evidence="3">RSMAS</strain>
        <tissue evidence="3">Whole animal</tissue>
    </source>
</reference>
<evidence type="ECO:0000256" key="1">
    <source>
        <dbReference type="SAM" id="MobiDB-lite"/>
    </source>
</evidence>
<dbReference type="InterPro" id="IPR036691">
    <property type="entry name" value="Endo/exonu/phosph_ase_sf"/>
</dbReference>
<dbReference type="Gene3D" id="3.40.50.12690">
    <property type="match status" value="1"/>
</dbReference>
<evidence type="ECO:0000259" key="2">
    <source>
        <dbReference type="Pfam" id="PF13472"/>
    </source>
</evidence>
<name>A0A3M6TGR0_POCDA</name>
<dbReference type="Gene3D" id="3.40.50.12700">
    <property type="match status" value="1"/>
</dbReference>
<gene>
    <name evidence="3" type="ORF">pdam_00007475</name>
</gene>
<dbReference type="AlphaFoldDB" id="A0A3M6TGR0"/>
<keyword evidence="4" id="KW-1185">Reference proteome</keyword>
<protein>
    <recommendedName>
        <fullName evidence="2">SGNH hydrolase-type esterase domain-containing protein</fullName>
    </recommendedName>
</protein>
<evidence type="ECO:0000313" key="4">
    <source>
        <dbReference type="Proteomes" id="UP000275408"/>
    </source>
</evidence>
<dbReference type="EMBL" id="RCHS01003618">
    <property type="protein sequence ID" value="RMX40521.1"/>
    <property type="molecule type" value="Genomic_DNA"/>
</dbReference>
<dbReference type="InterPro" id="IPR013830">
    <property type="entry name" value="SGNH_hydro"/>
</dbReference>
<feature type="region of interest" description="Disordered" evidence="1">
    <location>
        <begin position="243"/>
        <end position="271"/>
    </location>
</feature>
<dbReference type="Gene3D" id="3.60.10.10">
    <property type="entry name" value="Endonuclease/exonuclease/phosphatase"/>
    <property type="match status" value="1"/>
</dbReference>
<organism evidence="3 4">
    <name type="scientific">Pocillopora damicornis</name>
    <name type="common">Cauliflower coral</name>
    <name type="synonym">Millepora damicornis</name>
    <dbReference type="NCBI Taxonomy" id="46731"/>
    <lineage>
        <taxon>Eukaryota</taxon>
        <taxon>Metazoa</taxon>
        <taxon>Cnidaria</taxon>
        <taxon>Anthozoa</taxon>
        <taxon>Hexacorallia</taxon>
        <taxon>Scleractinia</taxon>
        <taxon>Astrocoeniina</taxon>
        <taxon>Pocilloporidae</taxon>
        <taxon>Pocillopora</taxon>
    </lineage>
</organism>
<evidence type="ECO:0000313" key="3">
    <source>
        <dbReference type="EMBL" id="RMX40521.1"/>
    </source>
</evidence>
<dbReference type="Pfam" id="PF13472">
    <property type="entry name" value="Lipase_GDSL_2"/>
    <property type="match status" value="1"/>
</dbReference>
<comment type="caution">
    <text evidence="3">The sequence shown here is derived from an EMBL/GenBank/DDBJ whole genome shotgun (WGS) entry which is preliminary data.</text>
</comment>
<feature type="domain" description="SGNH hydrolase-type esterase" evidence="2">
    <location>
        <begin position="295"/>
        <end position="420"/>
    </location>
</feature>
<dbReference type="OrthoDB" id="5982747at2759"/>
<accession>A0A3M6TGR0</accession>
<sequence>MLNNDRCSPDNRLSEYCDRFQLTDIVTVLTRITDTSSTLLDFYADDTTGYSSNLCPSTLKINLQNNVGLLASWFCENFLAINHSKSQSIVFNRATLPTPFVIDSNELDYVTHVKLLGVVIDNSLSFNVNIKEVCRKVNTKVSILHRIHKFIPSDGLSAKLESTNAFALRTLLNYSKLTAYEELLKTANIKSLEHRRIEQALILVYKSIHNQTPNYIQKIISLRSNGYSLRGHFKVVLPRPTSSYISSRSTKSSSNGEDSHSGANNNNERARKPVTVIAGDSIIQHIRGWSISRSNQVVVKSFPGATTEDIEDFVKPLLRKKPDNVFLHIGTNDLNTQEPRLTVEGIVNLALQIEGDAPETNLAISGLIARADDKDVKVSSVNKIFKKFCRQNHWNFIEHNNINQTHLNRGGLHLSKSGSALLAQNLLSHIDDLRIFTSQSKGIDILAINETKLDSIIKDNEVHLPDNVNTNSSHLLNIMDIYGLTQLITEPTRVTQHSRTLINLCLTNSPDKISNSGVVDIGISDHCAIFLTQNFTFSLFCS</sequence>
<dbReference type="Proteomes" id="UP000275408">
    <property type="component" value="Unassembled WGS sequence"/>
</dbReference>
<feature type="compositionally biased region" description="Low complexity" evidence="1">
    <location>
        <begin position="243"/>
        <end position="254"/>
    </location>
</feature>